<keyword evidence="3 6" id="KW-0812">Transmembrane</keyword>
<dbReference type="WBParaSite" id="L893_g14449.t1">
    <property type="protein sequence ID" value="L893_g14449.t1"/>
    <property type="gene ID" value="L893_g14449"/>
</dbReference>
<evidence type="ECO:0000256" key="2">
    <source>
        <dbReference type="ARBA" id="ARBA00022475"/>
    </source>
</evidence>
<organism evidence="7 8">
    <name type="scientific">Steinernema glaseri</name>
    <dbReference type="NCBI Taxonomy" id="37863"/>
    <lineage>
        <taxon>Eukaryota</taxon>
        <taxon>Metazoa</taxon>
        <taxon>Ecdysozoa</taxon>
        <taxon>Nematoda</taxon>
        <taxon>Chromadorea</taxon>
        <taxon>Rhabditida</taxon>
        <taxon>Tylenchina</taxon>
        <taxon>Panagrolaimomorpha</taxon>
        <taxon>Strongyloidoidea</taxon>
        <taxon>Steinernematidae</taxon>
        <taxon>Steinernema</taxon>
    </lineage>
</organism>
<keyword evidence="7" id="KW-1185">Reference proteome</keyword>
<keyword evidence="4 6" id="KW-1133">Transmembrane helix</keyword>
<accession>A0A1I7YAW6</accession>
<dbReference type="GO" id="GO:0015171">
    <property type="term" value="F:amino acid transmembrane transporter activity"/>
    <property type="evidence" value="ECO:0007669"/>
    <property type="project" value="TreeGrafter"/>
</dbReference>
<evidence type="ECO:0000256" key="6">
    <source>
        <dbReference type="SAM" id="Phobius"/>
    </source>
</evidence>
<sequence length="429" mass="47400">TERLRTEHMQSLLNGELLAIRLSQFIDAPTSQKLGKQIIDKGFDRYVNAPSIGRIGMAFYEAENQPERMASYFEGVFDNIDELRRRCAPYLSPIDVLRCTLDEVWPAGATLETLYGKKMYVGLSRVVQPDVHFLAHHDILAKDAPGNYQAISLQGQLAANVYLKMPEQGGELQIWQTELSPEEFDQMRGDSYGIQPDLLGAPEVQIRPVNVLQTYWPEFATLALIHFLAVIAPGPDFAVTIRQSVRLGRQAGIATAIGIGAGISVHVIYTLMGVGALLHSTPWLMSVAEVLGGAYLLYIGWGFLRQAHTPMEVSLAESGNGKPAAVSVRQSLTLGFMTNATNPKATLFFLAVFTTVVSASTPLTTQMLYGVWMCLVNAGWFVIVSLIFTNPGVRQRFLRMGTWFERITGILLLGFSVRLLVHAGQRILL</sequence>
<dbReference type="PANTHER" id="PTHR30086">
    <property type="entry name" value="ARGININE EXPORTER PROTEIN ARGO"/>
    <property type="match status" value="1"/>
</dbReference>
<dbReference type="InterPro" id="IPR001123">
    <property type="entry name" value="LeuE-type"/>
</dbReference>
<dbReference type="AlphaFoldDB" id="A0A1I7YAW6"/>
<feature type="transmembrane region" description="Helical" evidence="6">
    <location>
        <begin position="369"/>
        <end position="388"/>
    </location>
</feature>
<evidence type="ECO:0000256" key="3">
    <source>
        <dbReference type="ARBA" id="ARBA00022692"/>
    </source>
</evidence>
<comment type="subcellular location">
    <subcellularLocation>
        <location evidence="1">Cell membrane</location>
        <topology evidence="1">Multi-pass membrane protein</topology>
    </subcellularLocation>
</comment>
<feature type="transmembrane region" description="Helical" evidence="6">
    <location>
        <begin position="409"/>
        <end position="428"/>
    </location>
</feature>
<dbReference type="Pfam" id="PF01810">
    <property type="entry name" value="LysE"/>
    <property type="match status" value="1"/>
</dbReference>
<keyword evidence="2" id="KW-1003">Cell membrane</keyword>
<feature type="transmembrane region" description="Helical" evidence="6">
    <location>
        <begin position="251"/>
        <end position="271"/>
    </location>
</feature>
<dbReference type="GO" id="GO:0005886">
    <property type="term" value="C:plasma membrane"/>
    <property type="evidence" value="ECO:0007669"/>
    <property type="project" value="UniProtKB-SubCell"/>
</dbReference>
<proteinExistence type="predicted"/>
<dbReference type="Proteomes" id="UP000095287">
    <property type="component" value="Unplaced"/>
</dbReference>
<name>A0A1I7YAW6_9BILA</name>
<reference evidence="8" key="1">
    <citation type="submission" date="2016-11" db="UniProtKB">
        <authorList>
            <consortium name="WormBaseParasite"/>
        </authorList>
    </citation>
    <scope>IDENTIFICATION</scope>
</reference>
<evidence type="ECO:0000256" key="5">
    <source>
        <dbReference type="ARBA" id="ARBA00023136"/>
    </source>
</evidence>
<protein>
    <submittedName>
        <fullName evidence="8">Lysine transporter LysE</fullName>
    </submittedName>
</protein>
<evidence type="ECO:0000313" key="7">
    <source>
        <dbReference type="Proteomes" id="UP000095287"/>
    </source>
</evidence>
<feature type="transmembrane region" description="Helical" evidence="6">
    <location>
        <begin position="283"/>
        <end position="304"/>
    </location>
</feature>
<keyword evidence="5 6" id="KW-0472">Membrane</keyword>
<evidence type="ECO:0000256" key="1">
    <source>
        <dbReference type="ARBA" id="ARBA00004651"/>
    </source>
</evidence>
<dbReference type="PANTHER" id="PTHR30086:SF21">
    <property type="entry name" value="TRANSPORT PROTEIN"/>
    <property type="match status" value="1"/>
</dbReference>
<feature type="transmembrane region" description="Helical" evidence="6">
    <location>
        <begin position="345"/>
        <end position="363"/>
    </location>
</feature>
<evidence type="ECO:0000313" key="8">
    <source>
        <dbReference type="WBParaSite" id="L893_g14449.t1"/>
    </source>
</evidence>
<evidence type="ECO:0000256" key="4">
    <source>
        <dbReference type="ARBA" id="ARBA00022989"/>
    </source>
</evidence>
<dbReference type="Gene3D" id="2.60.120.620">
    <property type="entry name" value="q2cbj1_9rhob like domain"/>
    <property type="match status" value="1"/>
</dbReference>